<feature type="transmembrane region" description="Helical" evidence="1">
    <location>
        <begin position="12"/>
        <end position="36"/>
    </location>
</feature>
<name>A0AAW2G6X6_9HYME</name>
<organism evidence="2 3">
    <name type="scientific">Cardiocondyla obscurior</name>
    <dbReference type="NCBI Taxonomy" id="286306"/>
    <lineage>
        <taxon>Eukaryota</taxon>
        <taxon>Metazoa</taxon>
        <taxon>Ecdysozoa</taxon>
        <taxon>Arthropoda</taxon>
        <taxon>Hexapoda</taxon>
        <taxon>Insecta</taxon>
        <taxon>Pterygota</taxon>
        <taxon>Neoptera</taxon>
        <taxon>Endopterygota</taxon>
        <taxon>Hymenoptera</taxon>
        <taxon>Apocrita</taxon>
        <taxon>Aculeata</taxon>
        <taxon>Formicoidea</taxon>
        <taxon>Formicidae</taxon>
        <taxon>Myrmicinae</taxon>
        <taxon>Cardiocondyla</taxon>
    </lineage>
</organism>
<feature type="transmembrane region" description="Helical" evidence="1">
    <location>
        <begin position="42"/>
        <end position="67"/>
    </location>
</feature>
<evidence type="ECO:0000313" key="3">
    <source>
        <dbReference type="Proteomes" id="UP001430953"/>
    </source>
</evidence>
<proteinExistence type="predicted"/>
<gene>
    <name evidence="2" type="ORF">PUN28_007147</name>
</gene>
<dbReference type="Proteomes" id="UP001430953">
    <property type="component" value="Unassembled WGS sequence"/>
</dbReference>
<evidence type="ECO:0000313" key="2">
    <source>
        <dbReference type="EMBL" id="KAL0122190.1"/>
    </source>
</evidence>
<keyword evidence="1" id="KW-0472">Membrane</keyword>
<keyword evidence="1" id="KW-1133">Transmembrane helix</keyword>
<reference evidence="2 3" key="1">
    <citation type="submission" date="2023-03" db="EMBL/GenBank/DDBJ databases">
        <title>High recombination rates correlate with genetic variation in Cardiocondyla obscurior ants.</title>
        <authorList>
            <person name="Errbii M."/>
        </authorList>
    </citation>
    <scope>NUCLEOTIDE SEQUENCE [LARGE SCALE GENOMIC DNA]</scope>
    <source>
        <strain evidence="2">Alpha-2009</strain>
        <tissue evidence="2">Whole body</tissue>
    </source>
</reference>
<dbReference type="EMBL" id="JADYXP020000006">
    <property type="protein sequence ID" value="KAL0122190.1"/>
    <property type="molecule type" value="Genomic_DNA"/>
</dbReference>
<comment type="caution">
    <text evidence="2">The sequence shown here is derived from an EMBL/GenBank/DDBJ whole genome shotgun (WGS) entry which is preliminary data.</text>
</comment>
<protein>
    <submittedName>
        <fullName evidence="2">Uncharacterized protein</fullName>
    </submittedName>
</protein>
<feature type="transmembrane region" description="Helical" evidence="1">
    <location>
        <begin position="79"/>
        <end position="98"/>
    </location>
</feature>
<accession>A0AAW2G6X6</accession>
<keyword evidence="3" id="KW-1185">Reference proteome</keyword>
<keyword evidence="1" id="KW-0812">Transmembrane</keyword>
<dbReference type="AlphaFoldDB" id="A0AAW2G6X6"/>
<sequence length="100" mass="11886">MHLSHFNTIIKMVYLLYCRTGDLLIYSINIIFVRVIYRKDFFFIFCNCKFFAERFISIGCLVFIHLVCQHSNCKQYSSIFLITSIFSVAFNSEFVPIMKL</sequence>
<evidence type="ECO:0000256" key="1">
    <source>
        <dbReference type="SAM" id="Phobius"/>
    </source>
</evidence>